<reference evidence="2" key="1">
    <citation type="journal article" date="2020" name="Cell">
        <title>Large-Scale Comparative Analyses of Tick Genomes Elucidate Their Genetic Diversity and Vector Capacities.</title>
        <authorList>
            <consortium name="Tick Genome and Microbiome Consortium (TIGMIC)"/>
            <person name="Jia N."/>
            <person name="Wang J."/>
            <person name="Shi W."/>
            <person name="Du L."/>
            <person name="Sun Y."/>
            <person name="Zhan W."/>
            <person name="Jiang J.F."/>
            <person name="Wang Q."/>
            <person name="Zhang B."/>
            <person name="Ji P."/>
            <person name="Bell-Sakyi L."/>
            <person name="Cui X.M."/>
            <person name="Yuan T.T."/>
            <person name="Jiang B.G."/>
            <person name="Yang W.F."/>
            <person name="Lam T.T."/>
            <person name="Chang Q.C."/>
            <person name="Ding S.J."/>
            <person name="Wang X.J."/>
            <person name="Zhu J.G."/>
            <person name="Ruan X.D."/>
            <person name="Zhao L."/>
            <person name="Wei J.T."/>
            <person name="Ye R.Z."/>
            <person name="Que T.C."/>
            <person name="Du C.H."/>
            <person name="Zhou Y.H."/>
            <person name="Cheng J.X."/>
            <person name="Dai P.F."/>
            <person name="Guo W.B."/>
            <person name="Han X.H."/>
            <person name="Huang E.J."/>
            <person name="Li L.F."/>
            <person name="Wei W."/>
            <person name="Gao Y.C."/>
            <person name="Liu J.Z."/>
            <person name="Shao H.Z."/>
            <person name="Wang X."/>
            <person name="Wang C.C."/>
            <person name="Yang T.C."/>
            <person name="Huo Q.B."/>
            <person name="Li W."/>
            <person name="Chen H.Y."/>
            <person name="Chen S.E."/>
            <person name="Zhou L.G."/>
            <person name="Ni X.B."/>
            <person name="Tian J.H."/>
            <person name="Sheng Y."/>
            <person name="Liu T."/>
            <person name="Pan Y.S."/>
            <person name="Xia L.Y."/>
            <person name="Li J."/>
            <person name="Zhao F."/>
            <person name="Cao W.C."/>
        </authorList>
    </citation>
    <scope>NUCLEOTIDE SEQUENCE</scope>
    <source>
        <strain evidence="2">Rmic-2018</strain>
    </source>
</reference>
<evidence type="ECO:0000259" key="1">
    <source>
        <dbReference type="Pfam" id="PF01826"/>
    </source>
</evidence>
<organism evidence="2 3">
    <name type="scientific">Rhipicephalus microplus</name>
    <name type="common">Cattle tick</name>
    <name type="synonym">Boophilus microplus</name>
    <dbReference type="NCBI Taxonomy" id="6941"/>
    <lineage>
        <taxon>Eukaryota</taxon>
        <taxon>Metazoa</taxon>
        <taxon>Ecdysozoa</taxon>
        <taxon>Arthropoda</taxon>
        <taxon>Chelicerata</taxon>
        <taxon>Arachnida</taxon>
        <taxon>Acari</taxon>
        <taxon>Parasitiformes</taxon>
        <taxon>Ixodida</taxon>
        <taxon>Ixodoidea</taxon>
        <taxon>Ixodidae</taxon>
        <taxon>Rhipicephalinae</taxon>
        <taxon>Rhipicephalus</taxon>
        <taxon>Boophilus</taxon>
    </lineage>
</organism>
<dbReference type="AlphaFoldDB" id="A0A9J6E5Q8"/>
<feature type="domain" description="TIL" evidence="1">
    <location>
        <begin position="35"/>
        <end position="96"/>
    </location>
</feature>
<dbReference type="CDD" id="cd19941">
    <property type="entry name" value="TIL"/>
    <property type="match status" value="1"/>
</dbReference>
<name>A0A9J6E5Q8_RHIMP</name>
<proteinExistence type="predicted"/>
<evidence type="ECO:0000313" key="2">
    <source>
        <dbReference type="EMBL" id="KAH8029610.1"/>
    </source>
</evidence>
<comment type="caution">
    <text evidence="2">The sequence shown here is derived from an EMBL/GenBank/DDBJ whole genome shotgun (WGS) entry which is preliminary data.</text>
</comment>
<gene>
    <name evidence="2" type="ORF">HPB51_002063</name>
</gene>
<dbReference type="Proteomes" id="UP000821866">
    <property type="component" value="Chromosome 3"/>
</dbReference>
<reference evidence="2" key="2">
    <citation type="submission" date="2021-09" db="EMBL/GenBank/DDBJ databases">
        <authorList>
            <person name="Jia N."/>
            <person name="Wang J."/>
            <person name="Shi W."/>
            <person name="Du L."/>
            <person name="Sun Y."/>
            <person name="Zhan W."/>
            <person name="Jiang J."/>
            <person name="Wang Q."/>
            <person name="Zhang B."/>
            <person name="Ji P."/>
            <person name="Sakyi L.B."/>
            <person name="Cui X."/>
            <person name="Yuan T."/>
            <person name="Jiang B."/>
            <person name="Yang W."/>
            <person name="Lam T.T.-Y."/>
            <person name="Chang Q."/>
            <person name="Ding S."/>
            <person name="Wang X."/>
            <person name="Zhu J."/>
            <person name="Ruan X."/>
            <person name="Zhao L."/>
            <person name="Wei J."/>
            <person name="Que T."/>
            <person name="Du C."/>
            <person name="Cheng J."/>
            <person name="Dai P."/>
            <person name="Han X."/>
            <person name="Huang E."/>
            <person name="Gao Y."/>
            <person name="Liu J."/>
            <person name="Shao H."/>
            <person name="Ye R."/>
            <person name="Li L."/>
            <person name="Wei W."/>
            <person name="Wang X."/>
            <person name="Wang C."/>
            <person name="Huo Q."/>
            <person name="Li W."/>
            <person name="Guo W."/>
            <person name="Chen H."/>
            <person name="Chen S."/>
            <person name="Zhou L."/>
            <person name="Zhou L."/>
            <person name="Ni X."/>
            <person name="Tian J."/>
            <person name="Zhou Y."/>
            <person name="Sheng Y."/>
            <person name="Liu T."/>
            <person name="Pan Y."/>
            <person name="Xia L."/>
            <person name="Li J."/>
            <person name="Zhao F."/>
            <person name="Cao W."/>
        </authorList>
    </citation>
    <scope>NUCLEOTIDE SEQUENCE</scope>
    <source>
        <strain evidence="2">Rmic-2018</strain>
        <tissue evidence="2">Larvae</tissue>
    </source>
</reference>
<dbReference type="Gene3D" id="2.10.25.10">
    <property type="entry name" value="Laminin"/>
    <property type="match status" value="1"/>
</dbReference>
<sequence>MSTKAMTALLWKAHTGGGESRTAATECEGGAGSGCRVGEIFRECESSNCGELKCWQLEGWEEYTEHPCDLDCVSKCFCRPGLYRNRKGRCVKPWRCPQYKYRAVFNWTNFL</sequence>
<dbReference type="SUPFAM" id="SSF57567">
    <property type="entry name" value="Serine protease inhibitors"/>
    <property type="match status" value="1"/>
</dbReference>
<dbReference type="InterPro" id="IPR002919">
    <property type="entry name" value="TIL_dom"/>
</dbReference>
<dbReference type="EMBL" id="JABSTU010000005">
    <property type="protein sequence ID" value="KAH8029610.1"/>
    <property type="molecule type" value="Genomic_DNA"/>
</dbReference>
<evidence type="ECO:0000313" key="3">
    <source>
        <dbReference type="Proteomes" id="UP000821866"/>
    </source>
</evidence>
<dbReference type="Pfam" id="PF01826">
    <property type="entry name" value="TIL"/>
    <property type="match status" value="1"/>
</dbReference>
<accession>A0A9J6E5Q8</accession>
<protein>
    <recommendedName>
        <fullName evidence="1">TIL domain-containing protein</fullName>
    </recommendedName>
</protein>
<dbReference type="InterPro" id="IPR036084">
    <property type="entry name" value="Ser_inhib-like_sf"/>
</dbReference>
<dbReference type="VEuPathDB" id="VectorBase:LOC119165903"/>
<keyword evidence="3" id="KW-1185">Reference proteome</keyword>